<dbReference type="InterPro" id="IPR029071">
    <property type="entry name" value="Ubiquitin-like_domsf"/>
</dbReference>
<organism evidence="4 5">
    <name type="scientific">Toxocara canis</name>
    <name type="common">Canine roundworm</name>
    <dbReference type="NCBI Taxonomy" id="6265"/>
    <lineage>
        <taxon>Eukaryota</taxon>
        <taxon>Metazoa</taxon>
        <taxon>Ecdysozoa</taxon>
        <taxon>Nematoda</taxon>
        <taxon>Chromadorea</taxon>
        <taxon>Rhabditida</taxon>
        <taxon>Spirurina</taxon>
        <taxon>Ascaridomorpha</taxon>
        <taxon>Ascaridoidea</taxon>
        <taxon>Toxocaridae</taxon>
        <taxon>Toxocara</taxon>
    </lineage>
</organism>
<protein>
    <submittedName>
        <fullName evidence="4">Tubulin-specific chaperone cofactor E-like protein</fullName>
    </submittedName>
</protein>
<comment type="caution">
    <text evidence="4">The sequence shown here is derived from an EMBL/GenBank/DDBJ whole genome shotgun (WGS) entry which is preliminary data.</text>
</comment>
<reference evidence="4 5" key="1">
    <citation type="submission" date="2014-11" db="EMBL/GenBank/DDBJ databases">
        <title>Genetic blueprint of the zoonotic pathogen Toxocara canis.</title>
        <authorList>
            <person name="Zhu X.-Q."/>
            <person name="Korhonen P.K."/>
            <person name="Cai H."/>
            <person name="Young N.D."/>
            <person name="Nejsum P."/>
            <person name="von Samson-Himmelstjerna G."/>
            <person name="Boag P.R."/>
            <person name="Tan P."/>
            <person name="Li Q."/>
            <person name="Min J."/>
            <person name="Yang Y."/>
            <person name="Wang X."/>
            <person name="Fang X."/>
            <person name="Hall R.S."/>
            <person name="Hofmann A."/>
            <person name="Sternberg P.W."/>
            <person name="Jex A.R."/>
            <person name="Gasser R.B."/>
        </authorList>
    </citation>
    <scope>NUCLEOTIDE SEQUENCE [LARGE SCALE GENOMIC DNA]</scope>
    <source>
        <strain evidence="4">PN_DK_2014</strain>
    </source>
</reference>
<evidence type="ECO:0000313" key="4">
    <source>
        <dbReference type="EMBL" id="KHN71024.1"/>
    </source>
</evidence>
<feature type="domain" description="Ubiquitin-like" evidence="3">
    <location>
        <begin position="370"/>
        <end position="430"/>
    </location>
</feature>
<keyword evidence="5" id="KW-1185">Reference proteome</keyword>
<sequence length="450" mass="51260">MFEDGEGADGCECVSGEVQTENEQCCSTVVDELEKKYLCDEDVDAGILLYSMTGTSPCKLASERSLRLLVLNHRRINRVGDEARLTSMGENVTEADFAWNSLSEWNEVSTLLRLPNLRVFNLSHNPLKDEIRTNLPISPFLQTLIMNDTNLPLATMRVFLKCAPALAELHLSENRLIEEYLDATEEPLSLSVETLHVNRCEIKRWETVMLLRQLLPRCSSMFVSENPIKAAFAEAKARNGRAMDGISQLNLNKCMVDEWKSVEALAEITTLRDLRISHNPLLANLSDEEKIHLVVARMPLLEVLNGSPISEEQREKSERFFIRYYDLREVKPQIFPVLVARHGKVEQLCKVDLTPRKHASVTAFCEETGFRANVKVHLDHSVYSLMRTLEKHTGIPVHRMRLFLISAGSPFTEELRFPNQKLSSLRIEDGDQFLIQSKIIVSRKKPMAKK</sequence>
<evidence type="ECO:0000259" key="3">
    <source>
        <dbReference type="Pfam" id="PF14560"/>
    </source>
</evidence>
<dbReference type="InterPro" id="IPR000626">
    <property type="entry name" value="Ubiquitin-like_dom"/>
</dbReference>
<dbReference type="AlphaFoldDB" id="A0A0B2UP13"/>
<dbReference type="EMBL" id="JPKZ01022834">
    <property type="protein sequence ID" value="KHN71024.1"/>
    <property type="molecule type" value="Genomic_DNA"/>
</dbReference>
<dbReference type="Gene3D" id="3.80.10.10">
    <property type="entry name" value="Ribonuclease Inhibitor"/>
    <property type="match status" value="2"/>
</dbReference>
<dbReference type="OMA" id="MRFPNKQ"/>
<accession>A0A0B2UP13</accession>
<gene>
    <name evidence="4" type="primary">Tbcel</name>
    <name evidence="4" type="ORF">Tcan_02588</name>
</gene>
<evidence type="ECO:0000256" key="1">
    <source>
        <dbReference type="ARBA" id="ARBA00022614"/>
    </source>
</evidence>
<name>A0A0B2UP13_TOXCA</name>
<dbReference type="SUPFAM" id="SSF52047">
    <property type="entry name" value="RNI-like"/>
    <property type="match status" value="1"/>
</dbReference>
<dbReference type="PANTHER" id="PTHR18849:SF0">
    <property type="entry name" value="CILIA- AND FLAGELLA-ASSOCIATED PROTEIN 410-RELATED"/>
    <property type="match status" value="1"/>
</dbReference>
<keyword evidence="1" id="KW-0433">Leucine-rich repeat</keyword>
<dbReference type="SUPFAM" id="SSF54236">
    <property type="entry name" value="Ubiquitin-like"/>
    <property type="match status" value="1"/>
</dbReference>
<dbReference type="PANTHER" id="PTHR18849">
    <property type="entry name" value="LEUCINE RICH REPEAT PROTEIN"/>
    <property type="match status" value="1"/>
</dbReference>
<proteinExistence type="predicted"/>
<keyword evidence="2" id="KW-0677">Repeat</keyword>
<dbReference type="InterPro" id="IPR032675">
    <property type="entry name" value="LRR_dom_sf"/>
</dbReference>
<dbReference type="Pfam" id="PF14560">
    <property type="entry name" value="Ubiquitin_2"/>
    <property type="match status" value="1"/>
</dbReference>
<dbReference type="Gene3D" id="3.10.20.90">
    <property type="entry name" value="Phosphatidylinositol 3-kinase Catalytic Subunit, Chain A, domain 1"/>
    <property type="match status" value="1"/>
</dbReference>
<dbReference type="STRING" id="6265.A0A0B2UP13"/>
<evidence type="ECO:0000256" key="2">
    <source>
        <dbReference type="ARBA" id="ARBA00022737"/>
    </source>
</evidence>
<dbReference type="OrthoDB" id="5855206at2759"/>
<dbReference type="Proteomes" id="UP000031036">
    <property type="component" value="Unassembled WGS sequence"/>
</dbReference>
<evidence type="ECO:0000313" key="5">
    <source>
        <dbReference type="Proteomes" id="UP000031036"/>
    </source>
</evidence>